<dbReference type="Pfam" id="PF03062">
    <property type="entry name" value="MBOAT"/>
    <property type="match status" value="1"/>
</dbReference>
<evidence type="ECO:0000256" key="4">
    <source>
        <dbReference type="ARBA" id="ARBA00022679"/>
    </source>
</evidence>
<keyword evidence="4" id="KW-0808">Transferase</keyword>
<evidence type="ECO:0000256" key="5">
    <source>
        <dbReference type="ARBA" id="ARBA00022692"/>
    </source>
</evidence>
<keyword evidence="9" id="KW-1015">Disulfide bond</keyword>
<evidence type="ECO:0000256" key="10">
    <source>
        <dbReference type="ARBA" id="ARBA00023315"/>
    </source>
</evidence>
<evidence type="ECO:0000256" key="3">
    <source>
        <dbReference type="ARBA" id="ARBA00022525"/>
    </source>
</evidence>
<reference evidence="15 16" key="1">
    <citation type="submission" date="2015-04" db="EMBL/GenBank/DDBJ databases">
        <authorList>
            <person name="Syromyatnikov M.Y."/>
            <person name="Popov V.N."/>
        </authorList>
    </citation>
    <scope>NUCLEOTIDE SEQUENCE [LARGE SCALE GENOMIC DNA]</scope>
</reference>
<feature type="transmembrane region" description="Helical" evidence="12">
    <location>
        <begin position="453"/>
        <end position="471"/>
    </location>
</feature>
<dbReference type="InterPro" id="IPR049941">
    <property type="entry name" value="LPLAT_7/PORCN-like"/>
</dbReference>
<feature type="transmembrane region" description="Helical" evidence="12">
    <location>
        <begin position="609"/>
        <end position="630"/>
    </location>
</feature>
<evidence type="ECO:0000256" key="6">
    <source>
        <dbReference type="ARBA" id="ARBA00022729"/>
    </source>
</evidence>
<gene>
    <name evidence="15" type="ORF">CLUMA_CG016490</name>
</gene>
<accession>A0A1J1ITX4</accession>
<feature type="compositionally biased region" description="Basic and acidic residues" evidence="11">
    <location>
        <begin position="653"/>
        <end position="672"/>
    </location>
</feature>
<evidence type="ECO:0000256" key="12">
    <source>
        <dbReference type="SAM" id="Phobius"/>
    </source>
</evidence>
<feature type="compositionally biased region" description="Low complexity" evidence="11">
    <location>
        <begin position="696"/>
        <end position="712"/>
    </location>
</feature>
<dbReference type="PANTHER" id="PTHR13906:SF4">
    <property type="entry name" value="LYSOPHOSPHOLIPID ACYLTRANSFERASE 6"/>
    <property type="match status" value="1"/>
</dbReference>
<evidence type="ECO:0000256" key="13">
    <source>
        <dbReference type="SAM" id="SignalP"/>
    </source>
</evidence>
<name>A0A1J1ITX4_9DIPT</name>
<keyword evidence="16" id="KW-1185">Reference proteome</keyword>
<dbReference type="InterPro" id="IPR004133">
    <property type="entry name" value="DAN_dom"/>
</dbReference>
<dbReference type="GO" id="GO:0016020">
    <property type="term" value="C:membrane"/>
    <property type="evidence" value="ECO:0007669"/>
    <property type="project" value="UniProtKB-SubCell"/>
</dbReference>
<keyword evidence="8 12" id="KW-0472">Membrane</keyword>
<sequence>MFHSLVTFVICGMVCVLVHGQLSGDENCETLPFQLHLIKEEYDELGRLQRTCDGEVTVNKCEGFCNSQVQPSVITPTGFLKECYCCRESYLKDRLVTLNHCYDPDGIRLTSNGMSSMDLRLREPSECKCFKCEDSPFNIMRALIIFFFAYGCSSYQIKSVASASDECSLTPVIHVLQYPGCVPKPIPSFACIGKCGSYVQVSGSKIWQMERSCNCCQESGEREASVSLFCPKAKQGERKFRKVSTKAPLGIKKKNYKFGKMTNKIEIEFAQQSNYEGSKMFSSLADVLGLSVDLQAIHIAGLPAACYIVIRTQNPQIVQRIVMVVSLTYLSCIHLHRQYNDYGSYTVDITGPLMIITQKVVSLAFSIHDGFVRGKKELTKSQQYHMVEKVPSPLEYFSYALNFQSLMAGPLIFYRDYIEFVEGCNIIKRTNTNGMIDETNKKIIQEPSPVKAVVKKVFACAACAYIFVKFINLYPIKNIKDDDFIEGNNIFYNFWYLMMCTTTVRFKYYFAWLLADAICNNAGLGFNGFESDGTPNALWHGFYPGYYLTFSTGALIVVAARKSRRMFRHHFQQTEMSRTFYDVLTCIVTRIFMAYTTFPFVLLELGASLRLYLKLFMCLHLIALLSVFVFPKLMRNISSSDKRSSTVTQTTKVTDDSLGKSSHDDAEPSKNDELLKDDRKIVVAEDNKQLSDIDESSNSSSSCSSFSNSMNDISDKNHQRKTDTNYLLKDLINKEVNKIKGETDNLSNLLKEKIEAANIEGLIDKTVNGIVELKDDLMRMNEPEVYSGGATDGLRKRNLTASDLEVNGAGKVPDGVDAFLKKEIDAIKEANVIPAVLSNGHAK</sequence>
<feature type="domain" description="DAN" evidence="14">
    <location>
        <begin position="160"/>
        <end position="244"/>
    </location>
</feature>
<evidence type="ECO:0000259" key="14">
    <source>
        <dbReference type="Pfam" id="PF03045"/>
    </source>
</evidence>
<dbReference type="AlphaFoldDB" id="A0A1J1ITX4"/>
<dbReference type="Pfam" id="PF03045">
    <property type="entry name" value="DAN"/>
    <property type="match status" value="1"/>
</dbReference>
<feature type="transmembrane region" description="Helical" evidence="12">
    <location>
        <begin position="541"/>
        <end position="560"/>
    </location>
</feature>
<feature type="region of interest" description="Disordered" evidence="11">
    <location>
        <begin position="690"/>
        <end position="718"/>
    </location>
</feature>
<evidence type="ECO:0000256" key="8">
    <source>
        <dbReference type="ARBA" id="ARBA00023136"/>
    </source>
</evidence>
<keyword evidence="5 12" id="KW-0812">Transmembrane</keyword>
<keyword evidence="7 12" id="KW-1133">Transmembrane helix</keyword>
<dbReference type="GO" id="GO:0005576">
    <property type="term" value="C:extracellular region"/>
    <property type="evidence" value="ECO:0007669"/>
    <property type="project" value="UniProtKB-SubCell"/>
</dbReference>
<evidence type="ECO:0000256" key="2">
    <source>
        <dbReference type="ARBA" id="ARBA00004613"/>
    </source>
</evidence>
<organism evidence="15 16">
    <name type="scientific">Clunio marinus</name>
    <dbReference type="NCBI Taxonomy" id="568069"/>
    <lineage>
        <taxon>Eukaryota</taxon>
        <taxon>Metazoa</taxon>
        <taxon>Ecdysozoa</taxon>
        <taxon>Arthropoda</taxon>
        <taxon>Hexapoda</taxon>
        <taxon>Insecta</taxon>
        <taxon>Pterygota</taxon>
        <taxon>Neoptera</taxon>
        <taxon>Endopterygota</taxon>
        <taxon>Diptera</taxon>
        <taxon>Nematocera</taxon>
        <taxon>Chironomoidea</taxon>
        <taxon>Chironomidae</taxon>
        <taxon>Clunio</taxon>
    </lineage>
</organism>
<evidence type="ECO:0000256" key="9">
    <source>
        <dbReference type="ARBA" id="ARBA00023157"/>
    </source>
</evidence>
<dbReference type="GO" id="GO:0030258">
    <property type="term" value="P:lipid modification"/>
    <property type="evidence" value="ECO:0007669"/>
    <property type="project" value="TreeGrafter"/>
</dbReference>
<dbReference type="InterPro" id="IPR004299">
    <property type="entry name" value="MBOAT_fam"/>
</dbReference>
<dbReference type="InterPro" id="IPR029034">
    <property type="entry name" value="Cystine-knot_cytokine"/>
</dbReference>
<keyword evidence="10" id="KW-0012">Acyltransferase</keyword>
<evidence type="ECO:0000313" key="15">
    <source>
        <dbReference type="EMBL" id="CRL03639.1"/>
    </source>
</evidence>
<keyword evidence="3" id="KW-0964">Secreted</keyword>
<feature type="transmembrane region" description="Helical" evidence="12">
    <location>
        <begin position="580"/>
        <end position="603"/>
    </location>
</feature>
<protein>
    <submittedName>
        <fullName evidence="15">CLUMA_CG016490, isoform A</fullName>
    </submittedName>
</protein>
<evidence type="ECO:0000256" key="1">
    <source>
        <dbReference type="ARBA" id="ARBA00004141"/>
    </source>
</evidence>
<evidence type="ECO:0000256" key="11">
    <source>
        <dbReference type="SAM" id="MobiDB-lite"/>
    </source>
</evidence>
<feature type="signal peptide" evidence="13">
    <location>
        <begin position="1"/>
        <end position="20"/>
    </location>
</feature>
<dbReference type="Proteomes" id="UP000183832">
    <property type="component" value="Unassembled WGS sequence"/>
</dbReference>
<evidence type="ECO:0000256" key="7">
    <source>
        <dbReference type="ARBA" id="ARBA00022989"/>
    </source>
</evidence>
<dbReference type="OrthoDB" id="286734at2759"/>
<dbReference type="STRING" id="568069.A0A1J1ITX4"/>
<feature type="chain" id="PRO_5012181847" evidence="13">
    <location>
        <begin position="21"/>
        <end position="843"/>
    </location>
</feature>
<feature type="region of interest" description="Disordered" evidence="11">
    <location>
        <begin position="644"/>
        <end position="672"/>
    </location>
</feature>
<dbReference type="Gene3D" id="2.10.90.10">
    <property type="entry name" value="Cystine-knot cytokines"/>
    <property type="match status" value="2"/>
</dbReference>
<evidence type="ECO:0000313" key="16">
    <source>
        <dbReference type="Proteomes" id="UP000183832"/>
    </source>
</evidence>
<dbReference type="GO" id="GO:0016746">
    <property type="term" value="F:acyltransferase activity"/>
    <property type="evidence" value="ECO:0007669"/>
    <property type="project" value="UniProtKB-KW"/>
</dbReference>
<keyword evidence="6 13" id="KW-0732">Signal</keyword>
<comment type="subcellular location">
    <subcellularLocation>
        <location evidence="1">Membrane</location>
        <topology evidence="1">Multi-pass membrane protein</topology>
    </subcellularLocation>
    <subcellularLocation>
        <location evidence="2">Secreted</location>
    </subcellularLocation>
</comment>
<dbReference type="PANTHER" id="PTHR13906">
    <property type="entry name" value="PORCUPINE"/>
    <property type="match status" value="1"/>
</dbReference>
<proteinExistence type="predicted"/>
<dbReference type="EMBL" id="CVRI01000059">
    <property type="protein sequence ID" value="CRL03639.1"/>
    <property type="molecule type" value="Genomic_DNA"/>
</dbReference>